<evidence type="ECO:0000256" key="4">
    <source>
        <dbReference type="ARBA" id="ARBA00022692"/>
    </source>
</evidence>
<dbReference type="GO" id="GO:0005886">
    <property type="term" value="C:plasma membrane"/>
    <property type="evidence" value="ECO:0007669"/>
    <property type="project" value="UniProtKB-SubCell"/>
</dbReference>
<comment type="function">
    <text evidence="11">Fluoride-specific ion channel. Important for reducing fluoride concentration in the cell, thus reducing its toxicity.</text>
</comment>
<keyword evidence="5 11" id="KW-1133">Transmembrane helix</keyword>
<dbReference type="HAMAP" id="MF_00454">
    <property type="entry name" value="FluC"/>
    <property type="match status" value="1"/>
</dbReference>
<feature type="binding site" evidence="11">
    <location>
        <position position="76"/>
    </location>
    <ligand>
        <name>Na(+)</name>
        <dbReference type="ChEBI" id="CHEBI:29101"/>
        <note>structural</note>
    </ligand>
</feature>
<accession>A0A916JN73</accession>
<evidence type="ECO:0000256" key="2">
    <source>
        <dbReference type="ARBA" id="ARBA00022475"/>
    </source>
</evidence>
<dbReference type="GO" id="GO:0062054">
    <property type="term" value="F:fluoride channel activity"/>
    <property type="evidence" value="ECO:0007669"/>
    <property type="project" value="UniProtKB-UniRule"/>
</dbReference>
<evidence type="ECO:0000256" key="8">
    <source>
        <dbReference type="ARBA" id="ARBA00023303"/>
    </source>
</evidence>
<evidence type="ECO:0000313" key="13">
    <source>
        <dbReference type="Proteomes" id="UP000683507"/>
    </source>
</evidence>
<dbReference type="EMBL" id="OU015584">
    <property type="protein sequence ID" value="CAG5081587.1"/>
    <property type="molecule type" value="Genomic_DNA"/>
</dbReference>
<name>A0A916JN73_9FLAO</name>
<dbReference type="PANTHER" id="PTHR28259:SF1">
    <property type="entry name" value="FLUORIDE EXPORT PROTEIN 1-RELATED"/>
    <property type="match status" value="1"/>
</dbReference>
<feature type="transmembrane region" description="Helical" evidence="11">
    <location>
        <begin position="32"/>
        <end position="53"/>
    </location>
</feature>
<gene>
    <name evidence="11 12" type="primary">crcB</name>
    <name evidence="11" type="synonym">fluC</name>
    <name evidence="12" type="ORF">CRYO30217_01677</name>
</gene>
<evidence type="ECO:0000256" key="3">
    <source>
        <dbReference type="ARBA" id="ARBA00022519"/>
    </source>
</evidence>
<keyword evidence="6 11" id="KW-0406">Ion transport</keyword>
<keyword evidence="11" id="KW-0479">Metal-binding</keyword>
<keyword evidence="8 11" id="KW-0407">Ion channel</keyword>
<evidence type="ECO:0000256" key="9">
    <source>
        <dbReference type="ARBA" id="ARBA00035120"/>
    </source>
</evidence>
<feature type="binding site" evidence="11">
    <location>
        <position position="73"/>
    </location>
    <ligand>
        <name>Na(+)</name>
        <dbReference type="ChEBI" id="CHEBI:29101"/>
        <note>structural</note>
    </ligand>
</feature>
<sequence length="120" mass="12827">MLALWVFLGGGLGSLARYGVSVGLENYKPNNFPIATLVANVLSCLVIGIVAYAFSSKFQSDEMKALILIGFCGGFSTFSTFSNETLQLMKNGQFAIAIANILISLVLCIAVLYAFSLSKK</sequence>
<comment type="similarity">
    <text evidence="9 11">Belongs to the fluoride channel Fluc/FEX (TC 1.A.43) family.</text>
</comment>
<keyword evidence="11" id="KW-0915">Sodium</keyword>
<dbReference type="Proteomes" id="UP000683507">
    <property type="component" value="Chromosome"/>
</dbReference>
<comment type="subcellular location">
    <subcellularLocation>
        <location evidence="1 11">Cell membrane</location>
        <topology evidence="1 11">Multi-pass membrane protein</topology>
    </subcellularLocation>
</comment>
<dbReference type="KEGG" id="ptan:CRYO30217_01677"/>
<reference evidence="12" key="1">
    <citation type="submission" date="2021-04" db="EMBL/GenBank/DDBJ databases">
        <authorList>
            <person name="Rodrigo-Torres L."/>
            <person name="Arahal R. D."/>
            <person name="Lucena T."/>
        </authorList>
    </citation>
    <scope>NUCLEOTIDE SEQUENCE</scope>
    <source>
        <strain evidence="12">AS29M-1</strain>
    </source>
</reference>
<evidence type="ECO:0000256" key="6">
    <source>
        <dbReference type="ARBA" id="ARBA00023065"/>
    </source>
</evidence>
<keyword evidence="3" id="KW-0997">Cell inner membrane</keyword>
<keyword evidence="7 11" id="KW-0472">Membrane</keyword>
<evidence type="ECO:0000313" key="12">
    <source>
        <dbReference type="EMBL" id="CAG5081587.1"/>
    </source>
</evidence>
<comment type="catalytic activity">
    <reaction evidence="10">
        <text>fluoride(in) = fluoride(out)</text>
        <dbReference type="Rhea" id="RHEA:76159"/>
        <dbReference type="ChEBI" id="CHEBI:17051"/>
    </reaction>
    <physiologicalReaction direction="left-to-right" evidence="10">
        <dbReference type="Rhea" id="RHEA:76160"/>
    </physiologicalReaction>
</comment>
<dbReference type="PANTHER" id="PTHR28259">
    <property type="entry name" value="FLUORIDE EXPORT PROTEIN 1-RELATED"/>
    <property type="match status" value="1"/>
</dbReference>
<evidence type="ECO:0000256" key="5">
    <source>
        <dbReference type="ARBA" id="ARBA00022989"/>
    </source>
</evidence>
<keyword evidence="2 11" id="KW-1003">Cell membrane</keyword>
<evidence type="ECO:0000256" key="7">
    <source>
        <dbReference type="ARBA" id="ARBA00023136"/>
    </source>
</evidence>
<comment type="activity regulation">
    <text evidence="11">Na(+) is not transported, but it plays an essential structural role and its presence is essential for fluoride channel function.</text>
</comment>
<evidence type="ECO:0000256" key="1">
    <source>
        <dbReference type="ARBA" id="ARBA00004651"/>
    </source>
</evidence>
<dbReference type="NCBIfam" id="TIGR00494">
    <property type="entry name" value="crcB"/>
    <property type="match status" value="1"/>
</dbReference>
<proteinExistence type="inferred from homology"/>
<dbReference type="GO" id="GO:0046872">
    <property type="term" value="F:metal ion binding"/>
    <property type="evidence" value="ECO:0007669"/>
    <property type="project" value="UniProtKB-KW"/>
</dbReference>
<protein>
    <recommendedName>
        <fullName evidence="11">Fluoride-specific ion channel FluC</fullName>
    </recommendedName>
</protein>
<dbReference type="GO" id="GO:0140114">
    <property type="term" value="P:cellular detoxification of fluoride"/>
    <property type="evidence" value="ECO:0007669"/>
    <property type="project" value="UniProtKB-UniRule"/>
</dbReference>
<feature type="transmembrane region" description="Helical" evidence="11">
    <location>
        <begin position="65"/>
        <end position="82"/>
    </location>
</feature>
<evidence type="ECO:0000256" key="10">
    <source>
        <dbReference type="ARBA" id="ARBA00035585"/>
    </source>
</evidence>
<keyword evidence="4 11" id="KW-0812">Transmembrane</keyword>
<dbReference type="RefSeq" id="WP_258541869.1">
    <property type="nucleotide sequence ID" value="NZ_OU015584.1"/>
</dbReference>
<evidence type="ECO:0000256" key="11">
    <source>
        <dbReference type="HAMAP-Rule" id="MF_00454"/>
    </source>
</evidence>
<dbReference type="Pfam" id="PF02537">
    <property type="entry name" value="CRCB"/>
    <property type="match status" value="1"/>
</dbReference>
<keyword evidence="13" id="KW-1185">Reference proteome</keyword>
<keyword evidence="11" id="KW-0813">Transport</keyword>
<organism evidence="12 13">
    <name type="scientific">Parvicella tangerina</name>
    <dbReference type="NCBI Taxonomy" id="2829795"/>
    <lineage>
        <taxon>Bacteria</taxon>
        <taxon>Pseudomonadati</taxon>
        <taxon>Bacteroidota</taxon>
        <taxon>Flavobacteriia</taxon>
        <taxon>Flavobacteriales</taxon>
        <taxon>Parvicellaceae</taxon>
        <taxon>Parvicella</taxon>
    </lineage>
</organism>
<dbReference type="AlphaFoldDB" id="A0A916JN73"/>
<dbReference type="InterPro" id="IPR003691">
    <property type="entry name" value="FluC"/>
</dbReference>
<feature type="transmembrane region" description="Helical" evidence="11">
    <location>
        <begin position="94"/>
        <end position="115"/>
    </location>
</feature>